<evidence type="ECO:0000259" key="19">
    <source>
        <dbReference type="PROSITE" id="PS50011"/>
    </source>
</evidence>
<dbReference type="InterPro" id="IPR011009">
    <property type="entry name" value="Kinase-like_dom_sf"/>
</dbReference>
<dbReference type="CDD" id="cd00192">
    <property type="entry name" value="PTKc"/>
    <property type="match status" value="1"/>
</dbReference>
<evidence type="ECO:0000256" key="2">
    <source>
        <dbReference type="ARBA" id="ARBA00004496"/>
    </source>
</evidence>
<gene>
    <name evidence="20" type="ORF">WR25_04722</name>
</gene>
<evidence type="ECO:0000256" key="3">
    <source>
        <dbReference type="ARBA" id="ARBA00022475"/>
    </source>
</evidence>
<keyword evidence="10" id="KW-0472">Membrane</keyword>
<evidence type="ECO:0000256" key="7">
    <source>
        <dbReference type="ARBA" id="ARBA00022777"/>
    </source>
</evidence>
<comment type="subcellular location">
    <subcellularLocation>
        <location evidence="1">Cell membrane</location>
        <topology evidence="1">Peripheral membrane protein</topology>
    </subcellularLocation>
    <subcellularLocation>
        <location evidence="2">Cytoplasm</location>
    </subcellularLocation>
</comment>
<evidence type="ECO:0000256" key="8">
    <source>
        <dbReference type="ARBA" id="ARBA00022840"/>
    </source>
</evidence>
<dbReference type="PANTHER" id="PTHR24418">
    <property type="entry name" value="TYROSINE-PROTEIN KINASE"/>
    <property type="match status" value="1"/>
</dbReference>
<dbReference type="Gene3D" id="3.30.505.10">
    <property type="entry name" value="SH2 domain"/>
    <property type="match status" value="1"/>
</dbReference>
<dbReference type="SUPFAM" id="SSF55550">
    <property type="entry name" value="SH2 domain"/>
    <property type="match status" value="1"/>
</dbReference>
<feature type="domain" description="Protein kinase" evidence="19">
    <location>
        <begin position="199"/>
        <end position="456"/>
    </location>
</feature>
<evidence type="ECO:0000256" key="15">
    <source>
        <dbReference type="PROSITE-ProRule" id="PRU10141"/>
    </source>
</evidence>
<keyword evidence="8 15" id="KW-0067">ATP-binding</keyword>
<organism evidence="20 21">
    <name type="scientific">Diploscapter pachys</name>
    <dbReference type="NCBI Taxonomy" id="2018661"/>
    <lineage>
        <taxon>Eukaryota</taxon>
        <taxon>Metazoa</taxon>
        <taxon>Ecdysozoa</taxon>
        <taxon>Nematoda</taxon>
        <taxon>Chromadorea</taxon>
        <taxon>Rhabditida</taxon>
        <taxon>Rhabditina</taxon>
        <taxon>Rhabditomorpha</taxon>
        <taxon>Rhabditoidea</taxon>
        <taxon>Rhabditidae</taxon>
        <taxon>Diploscapter</taxon>
    </lineage>
</organism>
<evidence type="ECO:0000256" key="9">
    <source>
        <dbReference type="ARBA" id="ARBA00022999"/>
    </source>
</evidence>
<accession>A0A2A2L672</accession>
<evidence type="ECO:0000256" key="6">
    <source>
        <dbReference type="ARBA" id="ARBA00022741"/>
    </source>
</evidence>
<dbReference type="InterPro" id="IPR036860">
    <property type="entry name" value="SH2_dom_sf"/>
</dbReference>
<dbReference type="InterPro" id="IPR020635">
    <property type="entry name" value="Tyr_kinase_cat_dom"/>
</dbReference>
<evidence type="ECO:0000256" key="16">
    <source>
        <dbReference type="RuleBase" id="RU362096"/>
    </source>
</evidence>
<dbReference type="SMART" id="SM00252">
    <property type="entry name" value="SH2"/>
    <property type="match status" value="1"/>
</dbReference>
<evidence type="ECO:0000256" key="13">
    <source>
        <dbReference type="ARBA" id="ARBA00061333"/>
    </source>
</evidence>
<proteinExistence type="inferred from homology"/>
<dbReference type="InterPro" id="IPR000980">
    <property type="entry name" value="SH2"/>
</dbReference>
<dbReference type="InterPro" id="IPR035849">
    <property type="entry name" value="Fes/Fps/Fer_SH2"/>
</dbReference>
<comment type="catalytic activity">
    <reaction evidence="12 16">
        <text>L-tyrosyl-[protein] + ATP = O-phospho-L-tyrosyl-[protein] + ADP + H(+)</text>
        <dbReference type="Rhea" id="RHEA:10596"/>
        <dbReference type="Rhea" id="RHEA-COMP:10136"/>
        <dbReference type="Rhea" id="RHEA-COMP:20101"/>
        <dbReference type="ChEBI" id="CHEBI:15378"/>
        <dbReference type="ChEBI" id="CHEBI:30616"/>
        <dbReference type="ChEBI" id="CHEBI:46858"/>
        <dbReference type="ChEBI" id="CHEBI:61978"/>
        <dbReference type="ChEBI" id="CHEBI:456216"/>
        <dbReference type="EC" id="2.7.10.2"/>
    </reaction>
</comment>
<feature type="compositionally biased region" description="Polar residues" evidence="17">
    <location>
        <begin position="21"/>
        <end position="40"/>
    </location>
</feature>
<comment type="similarity">
    <text evidence="13">Belongs to the protein kinase superfamily. Tyr protein kinase family. Fes/fps subfamily.</text>
</comment>
<reference evidence="20 21" key="1">
    <citation type="journal article" date="2017" name="Curr. Biol.">
        <title>Genome architecture and evolution of a unichromosomal asexual nematode.</title>
        <authorList>
            <person name="Fradin H."/>
            <person name="Zegar C."/>
            <person name="Gutwein M."/>
            <person name="Lucas J."/>
            <person name="Kovtun M."/>
            <person name="Corcoran D."/>
            <person name="Baugh L.R."/>
            <person name="Kiontke K."/>
            <person name="Gunsalus K."/>
            <person name="Fitch D.H."/>
            <person name="Piano F."/>
        </authorList>
    </citation>
    <scope>NUCLEOTIDE SEQUENCE [LARGE SCALE GENOMIC DNA]</scope>
    <source>
        <strain evidence="20">PF1309</strain>
    </source>
</reference>
<dbReference type="PROSITE" id="PS50001">
    <property type="entry name" value="SH2"/>
    <property type="match status" value="1"/>
</dbReference>
<dbReference type="InterPro" id="IPR008266">
    <property type="entry name" value="Tyr_kinase_AS"/>
</dbReference>
<feature type="region of interest" description="Disordered" evidence="17">
    <location>
        <begin position="21"/>
        <end position="51"/>
    </location>
</feature>
<dbReference type="SUPFAM" id="SSF56112">
    <property type="entry name" value="Protein kinase-like (PK-like)"/>
    <property type="match status" value="1"/>
</dbReference>
<evidence type="ECO:0000256" key="17">
    <source>
        <dbReference type="SAM" id="MobiDB-lite"/>
    </source>
</evidence>
<dbReference type="PROSITE" id="PS00107">
    <property type="entry name" value="PROTEIN_KINASE_ATP"/>
    <property type="match status" value="1"/>
</dbReference>
<dbReference type="Proteomes" id="UP000218231">
    <property type="component" value="Unassembled WGS sequence"/>
</dbReference>
<dbReference type="Pfam" id="PF07714">
    <property type="entry name" value="PK_Tyr_Ser-Thr"/>
    <property type="match status" value="1"/>
</dbReference>
<evidence type="ECO:0000256" key="14">
    <source>
        <dbReference type="PROSITE-ProRule" id="PRU00191"/>
    </source>
</evidence>
<dbReference type="PROSITE" id="PS00109">
    <property type="entry name" value="PROTEIN_KINASE_TYR"/>
    <property type="match status" value="1"/>
</dbReference>
<dbReference type="GO" id="GO:0005524">
    <property type="term" value="F:ATP binding"/>
    <property type="evidence" value="ECO:0007669"/>
    <property type="project" value="UniProtKB-UniRule"/>
</dbReference>
<protein>
    <recommendedName>
        <fullName evidence="16">Tyrosine-protein kinase</fullName>
        <ecNumber evidence="16">2.7.10.2</ecNumber>
    </recommendedName>
</protein>
<feature type="binding site" evidence="15">
    <location>
        <position position="231"/>
    </location>
    <ligand>
        <name>ATP</name>
        <dbReference type="ChEBI" id="CHEBI:30616"/>
    </ligand>
</feature>
<keyword evidence="9 14" id="KW-0727">SH2 domain</keyword>
<sequence length="460" mass="52450">MASQSGFVSATGGVCVDRSTMNNKSIVSDPKSTVAGSQKESQADRPSITGDIRGADYYHGLIPRSDVEPLLKRDGDFLLRKTEAKPGMIVLALSVKVEGKPKHFMINMSENGQFYFESHYEKTIHRLITYHMYVKRKLQKVCIFLYPHKMRHDKFMSGPFIRQQFVIFRSNKVPVASSTPAYLKRPIERSPWMINHDGIVIVKKLGEGAFGEVFLAEFENGKGGKIEVAVKTMRSEATRDARLKFMKEARLMRKYSHKHVVKILGVAVHEHPLMLIMEVCHNGALLSYLRKNAGKIDLREKLRFCVEASDGLAYLEKKQCIHRDIAARNCLLSSKMARDLNRKKNDRSIIHDDTLNKVPVKWLAPETLTDKIYSLKSDVWAFGVLIWEIYSDGSEPYKGMSNVQARAKVVSQGYRMPSPAGVPKEIGDLLHQKIWVKNPAERIDMTKCQKKLHEMWEKTK</sequence>
<dbReference type="InterPro" id="IPR001245">
    <property type="entry name" value="Ser-Thr/Tyr_kinase_cat_dom"/>
</dbReference>
<dbReference type="EMBL" id="LIAE01007140">
    <property type="protein sequence ID" value="PAV81689.1"/>
    <property type="molecule type" value="Genomic_DNA"/>
</dbReference>
<keyword evidence="4" id="KW-0963">Cytoplasm</keyword>
<evidence type="ECO:0000313" key="21">
    <source>
        <dbReference type="Proteomes" id="UP000218231"/>
    </source>
</evidence>
<keyword evidence="6 15" id="KW-0547">Nucleotide-binding</keyword>
<feature type="domain" description="SH2" evidence="18">
    <location>
        <begin position="57"/>
        <end position="148"/>
    </location>
</feature>
<comment type="caution">
    <text evidence="20">The sequence shown here is derived from an EMBL/GenBank/DDBJ whole genome shotgun (WGS) entry which is preliminary data.</text>
</comment>
<dbReference type="FunFam" id="3.30.200.20:FF:000194">
    <property type="entry name" value="protein-tyrosine kinase 2-beta isoform X1"/>
    <property type="match status" value="1"/>
</dbReference>
<evidence type="ECO:0000259" key="18">
    <source>
        <dbReference type="PROSITE" id="PS50001"/>
    </source>
</evidence>
<dbReference type="SMART" id="SM00219">
    <property type="entry name" value="TyrKc"/>
    <property type="match status" value="1"/>
</dbReference>
<dbReference type="AlphaFoldDB" id="A0A2A2L672"/>
<dbReference type="PROSITE" id="PS50011">
    <property type="entry name" value="PROTEIN_KINASE_DOM"/>
    <property type="match status" value="1"/>
</dbReference>
<evidence type="ECO:0000256" key="5">
    <source>
        <dbReference type="ARBA" id="ARBA00022679"/>
    </source>
</evidence>
<dbReference type="GO" id="GO:0004715">
    <property type="term" value="F:non-membrane spanning protein tyrosine kinase activity"/>
    <property type="evidence" value="ECO:0007669"/>
    <property type="project" value="UniProtKB-EC"/>
</dbReference>
<keyword evidence="3" id="KW-1003">Cell membrane</keyword>
<dbReference type="InterPro" id="IPR017441">
    <property type="entry name" value="Protein_kinase_ATP_BS"/>
</dbReference>
<dbReference type="Gene3D" id="1.10.510.10">
    <property type="entry name" value="Transferase(Phosphotransferase) domain 1"/>
    <property type="match status" value="1"/>
</dbReference>
<dbReference type="Gene3D" id="3.30.200.20">
    <property type="entry name" value="Phosphorylase Kinase, domain 1"/>
    <property type="match status" value="1"/>
</dbReference>
<dbReference type="InterPro" id="IPR050198">
    <property type="entry name" value="Non-receptor_tyrosine_kinases"/>
</dbReference>
<keyword evidence="21" id="KW-1185">Reference proteome</keyword>
<evidence type="ECO:0000256" key="12">
    <source>
        <dbReference type="ARBA" id="ARBA00051245"/>
    </source>
</evidence>
<evidence type="ECO:0000256" key="11">
    <source>
        <dbReference type="ARBA" id="ARBA00023137"/>
    </source>
</evidence>
<dbReference type="EC" id="2.7.10.2" evidence="16"/>
<dbReference type="STRING" id="2018661.A0A2A2L672"/>
<dbReference type="PRINTS" id="PR00109">
    <property type="entry name" value="TYRKINASE"/>
</dbReference>
<dbReference type="CDD" id="cd10361">
    <property type="entry name" value="SH2_Fps_family"/>
    <property type="match status" value="1"/>
</dbReference>
<evidence type="ECO:0000313" key="20">
    <source>
        <dbReference type="EMBL" id="PAV81689.1"/>
    </source>
</evidence>
<evidence type="ECO:0000256" key="1">
    <source>
        <dbReference type="ARBA" id="ARBA00004202"/>
    </source>
</evidence>
<dbReference type="GO" id="GO:0005886">
    <property type="term" value="C:plasma membrane"/>
    <property type="evidence" value="ECO:0007669"/>
    <property type="project" value="UniProtKB-SubCell"/>
</dbReference>
<keyword evidence="7 16" id="KW-0418">Kinase</keyword>
<dbReference type="GO" id="GO:0005737">
    <property type="term" value="C:cytoplasm"/>
    <property type="evidence" value="ECO:0007669"/>
    <property type="project" value="UniProtKB-SubCell"/>
</dbReference>
<dbReference type="OrthoDB" id="535945at2759"/>
<dbReference type="Pfam" id="PF00017">
    <property type="entry name" value="SH2"/>
    <property type="match status" value="1"/>
</dbReference>
<evidence type="ECO:0000256" key="10">
    <source>
        <dbReference type="ARBA" id="ARBA00023136"/>
    </source>
</evidence>
<name>A0A2A2L672_9BILA</name>
<dbReference type="InterPro" id="IPR000719">
    <property type="entry name" value="Prot_kinase_dom"/>
</dbReference>
<keyword evidence="11 16" id="KW-0829">Tyrosine-protein kinase</keyword>
<evidence type="ECO:0000256" key="4">
    <source>
        <dbReference type="ARBA" id="ARBA00022490"/>
    </source>
</evidence>
<keyword evidence="5 16" id="KW-0808">Transferase</keyword>